<keyword evidence="5" id="KW-0560">Oxidoreductase</keyword>
<dbReference type="CDD" id="cd00567">
    <property type="entry name" value="ACAD"/>
    <property type="match status" value="1"/>
</dbReference>
<accession>A0A417XUN5</accession>
<dbReference type="Gene3D" id="1.20.140.10">
    <property type="entry name" value="Butyryl-CoA Dehydrogenase, subunit A, domain 3"/>
    <property type="match status" value="1"/>
</dbReference>
<dbReference type="SUPFAM" id="SSF56645">
    <property type="entry name" value="Acyl-CoA dehydrogenase NM domain-like"/>
    <property type="match status" value="1"/>
</dbReference>
<evidence type="ECO:0000256" key="4">
    <source>
        <dbReference type="ARBA" id="ARBA00022827"/>
    </source>
</evidence>
<dbReference type="Pfam" id="PF00441">
    <property type="entry name" value="Acyl-CoA_dh_1"/>
    <property type="match status" value="1"/>
</dbReference>
<keyword evidence="4" id="KW-0274">FAD</keyword>
<evidence type="ECO:0000259" key="7">
    <source>
        <dbReference type="Pfam" id="PF02771"/>
    </source>
</evidence>
<evidence type="ECO:0000259" key="6">
    <source>
        <dbReference type="Pfam" id="PF00441"/>
    </source>
</evidence>
<reference evidence="8 9" key="1">
    <citation type="submission" date="2018-09" db="EMBL/GenBank/DDBJ databases">
        <title>Genome sequencing of Nocardioides immobilis CCTCC AB 2017083 for comparison to Nocardioides silvaticus.</title>
        <authorList>
            <person name="Li C."/>
            <person name="Wang G."/>
        </authorList>
    </citation>
    <scope>NUCLEOTIDE SEQUENCE [LARGE SCALE GENOMIC DNA]</scope>
    <source>
        <strain evidence="8 9">CCTCC AB 2017083</strain>
    </source>
</reference>
<evidence type="ECO:0000313" key="9">
    <source>
        <dbReference type="Proteomes" id="UP000283644"/>
    </source>
</evidence>
<dbReference type="Gene3D" id="2.40.110.10">
    <property type="entry name" value="Butyryl-CoA Dehydrogenase, subunit A, domain 2"/>
    <property type="match status" value="1"/>
</dbReference>
<evidence type="ECO:0000256" key="2">
    <source>
        <dbReference type="ARBA" id="ARBA00009347"/>
    </source>
</evidence>
<comment type="cofactor">
    <cofactor evidence="1">
        <name>FAD</name>
        <dbReference type="ChEBI" id="CHEBI:57692"/>
    </cofactor>
</comment>
<dbReference type="InterPro" id="IPR013786">
    <property type="entry name" value="AcylCoA_DH/ox_N"/>
</dbReference>
<dbReference type="InterPro" id="IPR046373">
    <property type="entry name" value="Acyl-CoA_Oxase/DH_mid-dom_sf"/>
</dbReference>
<dbReference type="InterPro" id="IPR037069">
    <property type="entry name" value="AcylCoA_DH/ox_N_sf"/>
</dbReference>
<feature type="domain" description="Acyl-CoA dehydrogenase/oxidase N-terminal" evidence="7">
    <location>
        <begin position="6"/>
        <end position="118"/>
    </location>
</feature>
<sequence>MPLIFTPEQEELRAVVRKFLASYSDEAQVRALLDTDLGYDTSVWKLMADQLGIQSIAIPEEYGGAGFGFGELSVVLEEAGRALLCSPLFSTVVLAATTILESGDTEAARLHLPGIAEGRTVATLALVEANGRWTEDGIEATAVPDGEGFIISGAKSYVLDGAQADLVVVAAQTAAGTSLFTVDAKERGVTVTSLPTLDQTRRLATLTFDETPANLLGVEGRGWDVLSRVLDIAAAALACEQVGGAARVLETTVDYVKVREQFGRPVGSFQAVKHKLADMLVELESARSAAYHASSAVESSSPELPLAASIAKTYCSTAYYHIAAESIQLHGGIGFTWEHPAHLYFKRAKGSEQLLGSPAHHRELIAKRLSL</sequence>
<dbReference type="GO" id="GO:0003995">
    <property type="term" value="F:acyl-CoA dehydrogenase activity"/>
    <property type="evidence" value="ECO:0007669"/>
    <property type="project" value="TreeGrafter"/>
</dbReference>
<evidence type="ECO:0000313" key="8">
    <source>
        <dbReference type="EMBL" id="RHW23995.1"/>
    </source>
</evidence>
<dbReference type="EMBL" id="QXGH01000037">
    <property type="protein sequence ID" value="RHW23995.1"/>
    <property type="molecule type" value="Genomic_DNA"/>
</dbReference>
<dbReference type="SUPFAM" id="SSF47203">
    <property type="entry name" value="Acyl-CoA dehydrogenase C-terminal domain-like"/>
    <property type="match status" value="1"/>
</dbReference>
<dbReference type="GO" id="GO:0050660">
    <property type="term" value="F:flavin adenine dinucleotide binding"/>
    <property type="evidence" value="ECO:0007669"/>
    <property type="project" value="InterPro"/>
</dbReference>
<protein>
    <submittedName>
        <fullName evidence="8">Acyl-CoA dehydrogenase</fullName>
    </submittedName>
</protein>
<dbReference type="Proteomes" id="UP000283644">
    <property type="component" value="Unassembled WGS sequence"/>
</dbReference>
<evidence type="ECO:0000256" key="5">
    <source>
        <dbReference type="ARBA" id="ARBA00023002"/>
    </source>
</evidence>
<keyword evidence="9" id="KW-1185">Reference proteome</keyword>
<comment type="caution">
    <text evidence="8">The sequence shown here is derived from an EMBL/GenBank/DDBJ whole genome shotgun (WGS) entry which is preliminary data.</text>
</comment>
<dbReference type="Pfam" id="PF02771">
    <property type="entry name" value="Acyl-CoA_dh_N"/>
    <property type="match status" value="1"/>
</dbReference>
<dbReference type="RefSeq" id="WP_118928347.1">
    <property type="nucleotide sequence ID" value="NZ_QXGH01000037.1"/>
</dbReference>
<proteinExistence type="inferred from homology"/>
<comment type="similarity">
    <text evidence="2">Belongs to the acyl-CoA dehydrogenase family.</text>
</comment>
<feature type="domain" description="Acyl-CoA dehydrogenase/oxidase C-terminal" evidence="6">
    <location>
        <begin position="220"/>
        <end position="369"/>
    </location>
</feature>
<dbReference type="InterPro" id="IPR009100">
    <property type="entry name" value="AcylCoA_DH/oxidase_NM_dom_sf"/>
</dbReference>
<dbReference type="InterPro" id="IPR036250">
    <property type="entry name" value="AcylCo_DH-like_C"/>
</dbReference>
<evidence type="ECO:0000256" key="1">
    <source>
        <dbReference type="ARBA" id="ARBA00001974"/>
    </source>
</evidence>
<gene>
    <name evidence="8" type="ORF">D0Z08_26765</name>
</gene>
<dbReference type="PANTHER" id="PTHR43884">
    <property type="entry name" value="ACYL-COA DEHYDROGENASE"/>
    <property type="match status" value="1"/>
</dbReference>
<dbReference type="PANTHER" id="PTHR43884:SF20">
    <property type="entry name" value="ACYL-COA DEHYDROGENASE FADE28"/>
    <property type="match status" value="1"/>
</dbReference>
<name>A0A417XUN5_9ACTN</name>
<dbReference type="Gene3D" id="1.10.540.10">
    <property type="entry name" value="Acyl-CoA dehydrogenase/oxidase, N-terminal domain"/>
    <property type="match status" value="1"/>
</dbReference>
<evidence type="ECO:0000256" key="3">
    <source>
        <dbReference type="ARBA" id="ARBA00022630"/>
    </source>
</evidence>
<dbReference type="InterPro" id="IPR009075">
    <property type="entry name" value="AcylCo_DH/oxidase_C"/>
</dbReference>
<organism evidence="8 9">
    <name type="scientific">Nocardioides immobilis</name>
    <dbReference type="NCBI Taxonomy" id="2049295"/>
    <lineage>
        <taxon>Bacteria</taxon>
        <taxon>Bacillati</taxon>
        <taxon>Actinomycetota</taxon>
        <taxon>Actinomycetes</taxon>
        <taxon>Propionibacteriales</taxon>
        <taxon>Nocardioidaceae</taxon>
        <taxon>Nocardioides</taxon>
    </lineage>
</organism>
<dbReference type="AlphaFoldDB" id="A0A417XUN5"/>
<dbReference type="OrthoDB" id="7328575at2"/>
<keyword evidence="3" id="KW-0285">Flavoprotein</keyword>